<keyword evidence="3" id="KW-0808">Transferase</keyword>
<dbReference type="Pfam" id="PF21694">
    <property type="entry name" value="DNA_pol3_delta_C"/>
    <property type="match status" value="1"/>
</dbReference>
<keyword evidence="6" id="KW-0239">DNA-directed DNA polymerase</keyword>
<dbReference type="PANTHER" id="PTHR34388:SF1">
    <property type="entry name" value="DNA POLYMERASE III SUBUNIT DELTA"/>
    <property type="match status" value="1"/>
</dbReference>
<dbReference type="InterPro" id="IPR048466">
    <property type="entry name" value="DNA_pol3_delta-like_C"/>
</dbReference>
<evidence type="ECO:0000256" key="6">
    <source>
        <dbReference type="ARBA" id="ARBA00022932"/>
    </source>
</evidence>
<dbReference type="GO" id="GO:0006261">
    <property type="term" value="P:DNA-templated DNA replication"/>
    <property type="evidence" value="ECO:0007669"/>
    <property type="project" value="TreeGrafter"/>
</dbReference>
<dbReference type="GO" id="GO:0003677">
    <property type="term" value="F:DNA binding"/>
    <property type="evidence" value="ECO:0007669"/>
    <property type="project" value="InterPro"/>
</dbReference>
<dbReference type="Gene3D" id="3.40.50.300">
    <property type="entry name" value="P-loop containing nucleotide triphosphate hydrolases"/>
    <property type="match status" value="1"/>
</dbReference>
<name>A0A917WTM2_9BACI</name>
<dbReference type="Gene3D" id="1.20.272.10">
    <property type="match status" value="1"/>
</dbReference>
<dbReference type="GO" id="GO:0003887">
    <property type="term" value="F:DNA-directed DNA polymerase activity"/>
    <property type="evidence" value="ECO:0007669"/>
    <property type="project" value="UniProtKB-KW"/>
</dbReference>
<dbReference type="PANTHER" id="PTHR34388">
    <property type="entry name" value="DNA POLYMERASE III SUBUNIT DELTA"/>
    <property type="match status" value="1"/>
</dbReference>
<dbReference type="InterPro" id="IPR005790">
    <property type="entry name" value="DNA_polIII_delta"/>
</dbReference>
<protein>
    <recommendedName>
        <fullName evidence="2">DNA polymerase III subunit delta</fullName>
        <ecNumber evidence="1">2.7.7.7</ecNumber>
    </recommendedName>
</protein>
<dbReference type="InterPro" id="IPR027417">
    <property type="entry name" value="P-loop_NTPase"/>
</dbReference>
<comment type="caution">
    <text evidence="11">The sequence shown here is derived from an EMBL/GenBank/DDBJ whole genome shotgun (WGS) entry which is preliminary data.</text>
</comment>
<reference evidence="11" key="1">
    <citation type="journal article" date="2014" name="Int. J. Syst. Evol. Microbiol.">
        <title>Complete genome sequence of Corynebacterium casei LMG S-19264T (=DSM 44701T), isolated from a smear-ripened cheese.</title>
        <authorList>
            <consortium name="US DOE Joint Genome Institute (JGI-PGF)"/>
            <person name="Walter F."/>
            <person name="Albersmeier A."/>
            <person name="Kalinowski J."/>
            <person name="Ruckert C."/>
        </authorList>
    </citation>
    <scope>NUCLEOTIDE SEQUENCE</scope>
    <source>
        <strain evidence="11">CGMCC 1.6333</strain>
    </source>
</reference>
<dbReference type="GO" id="GO:0009360">
    <property type="term" value="C:DNA polymerase III complex"/>
    <property type="evidence" value="ECO:0007669"/>
    <property type="project" value="InterPro"/>
</dbReference>
<comment type="similarity">
    <text evidence="7">Belongs to the DNA polymerase HolA subunit family.</text>
</comment>
<evidence type="ECO:0000256" key="5">
    <source>
        <dbReference type="ARBA" id="ARBA00022705"/>
    </source>
</evidence>
<dbReference type="EMBL" id="BMLG01000007">
    <property type="protein sequence ID" value="GGM31110.1"/>
    <property type="molecule type" value="Genomic_DNA"/>
</dbReference>
<gene>
    <name evidence="11" type="primary">holA</name>
    <name evidence="11" type="ORF">GCM10011351_16540</name>
</gene>
<comment type="catalytic activity">
    <reaction evidence="8">
        <text>DNA(n) + a 2'-deoxyribonucleoside 5'-triphosphate = DNA(n+1) + diphosphate</text>
        <dbReference type="Rhea" id="RHEA:22508"/>
        <dbReference type="Rhea" id="RHEA-COMP:17339"/>
        <dbReference type="Rhea" id="RHEA-COMP:17340"/>
        <dbReference type="ChEBI" id="CHEBI:33019"/>
        <dbReference type="ChEBI" id="CHEBI:61560"/>
        <dbReference type="ChEBI" id="CHEBI:173112"/>
        <dbReference type="EC" id="2.7.7.7"/>
    </reaction>
</comment>
<evidence type="ECO:0000313" key="11">
    <source>
        <dbReference type="EMBL" id="GGM31110.1"/>
    </source>
</evidence>
<dbReference type="RefSeq" id="WP_117154457.1">
    <property type="nucleotide sequence ID" value="NZ_BMLG01000007.1"/>
</dbReference>
<keyword evidence="12" id="KW-1185">Reference proteome</keyword>
<sequence length="343" mass="39253">MDYFKAVEKIKKKQIEAIYVLQGQESFLIESVMQELIANGLATEDQEANIIRYDLEETPIQEVIMDVETYPFFGGKKIIFAYNPIFLTGKQDKTNISHDLESLQAYINNPVDYSMLVMIAPYEKLDERKKLVKLLKKEATIIQCEEVKAWNIDQWIDHLAKTLHVNLEKPVYELLVQETGTNLLMLEKELEKLATYVGENGTITASIAEELVAHQANTSGLKLVDAVIAKDLNKAIQIYKDLVRMNDDEIALVALLASQFRTILHVKILKQKGYSQKQMAQHLKVHPYVIKMAMVRESKFSRQRLETIINACANTDAQIKQGKVEKALAFELLLYQLIQNTSF</sequence>
<evidence type="ECO:0000256" key="4">
    <source>
        <dbReference type="ARBA" id="ARBA00022695"/>
    </source>
</evidence>
<evidence type="ECO:0000256" key="8">
    <source>
        <dbReference type="ARBA" id="ARBA00049244"/>
    </source>
</evidence>
<dbReference type="NCBIfam" id="TIGR01128">
    <property type="entry name" value="holA"/>
    <property type="match status" value="1"/>
</dbReference>
<dbReference type="AlphaFoldDB" id="A0A917WTM2"/>
<evidence type="ECO:0000259" key="9">
    <source>
        <dbReference type="Pfam" id="PF06144"/>
    </source>
</evidence>
<dbReference type="InterPro" id="IPR010372">
    <property type="entry name" value="DNA_pol3_delta_N"/>
</dbReference>
<dbReference type="Proteomes" id="UP000618460">
    <property type="component" value="Unassembled WGS sequence"/>
</dbReference>
<keyword evidence="5" id="KW-0235">DNA replication</keyword>
<dbReference type="InterPro" id="IPR008921">
    <property type="entry name" value="DNA_pol3_clamp-load_cplx_C"/>
</dbReference>
<dbReference type="Gene3D" id="1.10.8.60">
    <property type="match status" value="1"/>
</dbReference>
<dbReference type="SUPFAM" id="SSF48019">
    <property type="entry name" value="post-AAA+ oligomerization domain-like"/>
    <property type="match status" value="1"/>
</dbReference>
<feature type="domain" description="DNA polymerase III delta subunit-like C-terminal" evidence="10">
    <location>
        <begin position="221"/>
        <end position="337"/>
    </location>
</feature>
<keyword evidence="4" id="KW-0548">Nucleotidyltransferase</keyword>
<feature type="domain" description="DNA polymerase III delta N-terminal" evidence="9">
    <location>
        <begin position="19"/>
        <end position="145"/>
    </location>
</feature>
<evidence type="ECO:0000256" key="7">
    <source>
        <dbReference type="ARBA" id="ARBA00034754"/>
    </source>
</evidence>
<reference evidence="11" key="2">
    <citation type="submission" date="2020-09" db="EMBL/GenBank/DDBJ databases">
        <authorList>
            <person name="Sun Q."/>
            <person name="Zhou Y."/>
        </authorList>
    </citation>
    <scope>NUCLEOTIDE SEQUENCE</scope>
    <source>
        <strain evidence="11">CGMCC 1.6333</strain>
    </source>
</reference>
<dbReference type="EC" id="2.7.7.7" evidence="1"/>
<evidence type="ECO:0000256" key="3">
    <source>
        <dbReference type="ARBA" id="ARBA00022679"/>
    </source>
</evidence>
<dbReference type="OrthoDB" id="9775929at2"/>
<organism evidence="11 12">
    <name type="scientific">Paraliobacillus quinghaiensis</name>
    <dbReference type="NCBI Taxonomy" id="470815"/>
    <lineage>
        <taxon>Bacteria</taxon>
        <taxon>Bacillati</taxon>
        <taxon>Bacillota</taxon>
        <taxon>Bacilli</taxon>
        <taxon>Bacillales</taxon>
        <taxon>Bacillaceae</taxon>
        <taxon>Paraliobacillus</taxon>
    </lineage>
</organism>
<evidence type="ECO:0000256" key="2">
    <source>
        <dbReference type="ARBA" id="ARBA00017703"/>
    </source>
</evidence>
<proteinExistence type="inferred from homology"/>
<dbReference type="Pfam" id="PF06144">
    <property type="entry name" value="DNA_pol3_delta"/>
    <property type="match status" value="1"/>
</dbReference>
<evidence type="ECO:0000313" key="12">
    <source>
        <dbReference type="Proteomes" id="UP000618460"/>
    </source>
</evidence>
<dbReference type="SUPFAM" id="SSF52540">
    <property type="entry name" value="P-loop containing nucleoside triphosphate hydrolases"/>
    <property type="match status" value="1"/>
</dbReference>
<evidence type="ECO:0000259" key="10">
    <source>
        <dbReference type="Pfam" id="PF21694"/>
    </source>
</evidence>
<accession>A0A917WTM2</accession>
<evidence type="ECO:0000256" key="1">
    <source>
        <dbReference type="ARBA" id="ARBA00012417"/>
    </source>
</evidence>